<keyword evidence="3" id="KW-1185">Reference proteome</keyword>
<evidence type="ECO:0000313" key="3">
    <source>
        <dbReference type="Proteomes" id="UP001162483"/>
    </source>
</evidence>
<accession>A0ABN9AQ17</accession>
<protein>
    <submittedName>
        <fullName evidence="2">Uncharacterized protein</fullName>
    </submittedName>
</protein>
<organism evidence="2 3">
    <name type="scientific">Staurois parvus</name>
    <dbReference type="NCBI Taxonomy" id="386267"/>
    <lineage>
        <taxon>Eukaryota</taxon>
        <taxon>Metazoa</taxon>
        <taxon>Chordata</taxon>
        <taxon>Craniata</taxon>
        <taxon>Vertebrata</taxon>
        <taxon>Euteleostomi</taxon>
        <taxon>Amphibia</taxon>
        <taxon>Batrachia</taxon>
        <taxon>Anura</taxon>
        <taxon>Neobatrachia</taxon>
        <taxon>Ranoidea</taxon>
        <taxon>Ranidae</taxon>
        <taxon>Staurois</taxon>
    </lineage>
</organism>
<proteinExistence type="predicted"/>
<evidence type="ECO:0000256" key="1">
    <source>
        <dbReference type="SAM" id="MobiDB-lite"/>
    </source>
</evidence>
<comment type="caution">
    <text evidence="2">The sequence shown here is derived from an EMBL/GenBank/DDBJ whole genome shotgun (WGS) entry which is preliminary data.</text>
</comment>
<reference evidence="2" key="1">
    <citation type="submission" date="2023-05" db="EMBL/GenBank/DDBJ databases">
        <authorList>
            <person name="Stuckert A."/>
        </authorList>
    </citation>
    <scope>NUCLEOTIDE SEQUENCE</scope>
</reference>
<feature type="region of interest" description="Disordered" evidence="1">
    <location>
        <begin position="24"/>
        <end position="55"/>
    </location>
</feature>
<evidence type="ECO:0000313" key="2">
    <source>
        <dbReference type="EMBL" id="CAI9536742.1"/>
    </source>
</evidence>
<sequence length="73" mass="7932">MGPPGNRGSWGPCVLATLKLHPKKPMKGTRGISWGPLLTPGPRALPEFPNGQSTPERNHIALNALCFDVPRMY</sequence>
<name>A0ABN9AQ17_9NEOB</name>
<dbReference type="Proteomes" id="UP001162483">
    <property type="component" value="Unassembled WGS sequence"/>
</dbReference>
<gene>
    <name evidence="2" type="ORF">SPARVUS_LOCUS1078320</name>
</gene>
<dbReference type="EMBL" id="CATNWA010000384">
    <property type="protein sequence ID" value="CAI9536742.1"/>
    <property type="molecule type" value="Genomic_DNA"/>
</dbReference>